<sequence>MCPVLAWAWRPIRWDLVFPTGHGHQIRACSEALVGIRKRASGERRPARHRRRRLTVPHARGSGAMEALGSRGEPGRPWTASAVWAPAGGAAVEDAVSFETSADDAEAVPSAVVLERPAPDEDGDAPPCEVTVHFRGKYEIHRVYVRSTARIYEIYYTTDPKDSCKDYLCTVRCGLAVKEPLSSAEESIAQWSSDASTSEKHEHETKSLTSSIDEDSWVEVKIPELHVEKNRSKSQESNAIGARQEATLAHYEATAEITDASPCVSLTVRLLSLQSKTSVHIEEIYIFADPVEPTNDESETRPGNMGGSSLLAMLVPSLMQMSKSRNQKTDNKYFSDASRTQLSQGCAMAVNSPCENVVRDAEPCGTNDLNFKSAGMESKVNAIDGDTITNEKGNHYELKDSKSLPLPVQTTENTQAPLAKNQSVSSTDQPVTPLMDENPNPYSRIEGKLDTLLYKLEKMESYCSKFDDGMVRPLYSIESRLQRLEQQFDVFSVEIKSLRASSAIMSAPDGLSDTSNPHGKADNGGKAESSASTTIRQLGLVVRAPEFSLEESFSYDKSKENAVTLRGPSMVPRLLVKAPDFVSESELACEKLHDGSFSPVDFALSSEKESKTSPGLVVKVPEFPDDSDDEVEEEKEAEVGYHDDGHTKSDAASSESTVDSFKSKPPVSVDGALASALEALLGSTKKTSSSQSVDCPASNSTAENTSDSSTCPFSSGQVDEISTNDGSAGQLSSTFVDANKVNTFIPCQEADAATKTYLSKVNDLNNVVNSNMTAFAESTEPLCVSQLHTVEESKDVGSQENLKNDCSNSYMMQSIANTEHIIAPSQPPNVSESINDGPLFNGDRSSLTLAEFLVARNAKSSKNVIPEALSSNGGVEMHAFKRTSVESVKNLKDISQLLLQKALKVSEENGAKFSVSGGMDSCCLGAFTKSKKRWTESNSLEASLNDSFTKSEVEHSSDLSSMESFGGEPAREAVLSGGVTTGNCVDDPFTSSSTVNPTAGDELQKVCDLLYEYKDDVLGMGFVAKKTSKSSPSLEVLLAESSDSEAEISDAKDTNNDAGFGSARFFSTFSSSDDEVPRTDRPIIDVVDLSTPSDAYASSKNELVDDEPLLDMDDLPIPPETYASVLSDAHHACR</sequence>
<protein>
    <submittedName>
        <fullName evidence="2">Uncharacterized protein</fullName>
    </submittedName>
</protein>
<organism evidence="2">
    <name type="scientific">Oryza punctata</name>
    <name type="common">Red rice</name>
    <dbReference type="NCBI Taxonomy" id="4537"/>
    <lineage>
        <taxon>Eukaryota</taxon>
        <taxon>Viridiplantae</taxon>
        <taxon>Streptophyta</taxon>
        <taxon>Embryophyta</taxon>
        <taxon>Tracheophyta</taxon>
        <taxon>Spermatophyta</taxon>
        <taxon>Magnoliopsida</taxon>
        <taxon>Liliopsida</taxon>
        <taxon>Poales</taxon>
        <taxon>Poaceae</taxon>
        <taxon>BOP clade</taxon>
        <taxon>Oryzoideae</taxon>
        <taxon>Oryzeae</taxon>
        <taxon>Oryzinae</taxon>
        <taxon>Oryza</taxon>
    </lineage>
</organism>
<reference evidence="2" key="1">
    <citation type="submission" date="2015-04" db="UniProtKB">
        <authorList>
            <consortium name="EnsemblPlants"/>
        </authorList>
    </citation>
    <scope>IDENTIFICATION</scope>
</reference>
<dbReference type="AlphaFoldDB" id="A0A0E0LME2"/>
<feature type="region of interest" description="Disordered" evidence="1">
    <location>
        <begin position="506"/>
        <end position="532"/>
    </location>
</feature>
<feature type="region of interest" description="Disordered" evidence="1">
    <location>
        <begin position="611"/>
        <end position="665"/>
    </location>
</feature>
<feature type="region of interest" description="Disordered" evidence="1">
    <location>
        <begin position="188"/>
        <end position="210"/>
    </location>
</feature>
<feature type="compositionally biased region" description="Polar residues" evidence="1">
    <location>
        <begin position="413"/>
        <end position="430"/>
    </location>
</feature>
<dbReference type="PANTHER" id="PTHR37261:SF1">
    <property type="entry name" value="40S RIBOSOMAL PROTEIN S27"/>
    <property type="match status" value="1"/>
</dbReference>
<feature type="region of interest" description="Disordered" evidence="1">
    <location>
        <begin position="1095"/>
        <end position="1116"/>
    </location>
</feature>
<feature type="region of interest" description="Disordered" evidence="1">
    <location>
        <begin position="687"/>
        <end position="728"/>
    </location>
</feature>
<feature type="compositionally biased region" description="Basic and acidic residues" evidence="1">
    <location>
        <begin position="197"/>
        <end position="206"/>
    </location>
</feature>
<evidence type="ECO:0000256" key="1">
    <source>
        <dbReference type="SAM" id="MobiDB-lite"/>
    </source>
</evidence>
<dbReference type="eggNOG" id="ENOG502R822">
    <property type="taxonomic scope" value="Eukaryota"/>
</dbReference>
<dbReference type="EnsemblPlants" id="OPUNC07G18130.1">
    <property type="protein sequence ID" value="OPUNC07G18130.1"/>
    <property type="gene ID" value="OPUNC07G18130"/>
</dbReference>
<feature type="compositionally biased region" description="Acidic residues" evidence="1">
    <location>
        <begin position="623"/>
        <end position="636"/>
    </location>
</feature>
<accession>A0A0E0LME2</accession>
<name>A0A0E0LME2_ORYPU</name>
<feature type="region of interest" description="Disordered" evidence="1">
    <location>
        <begin position="413"/>
        <end position="443"/>
    </location>
</feature>
<reference evidence="2" key="2">
    <citation type="submission" date="2018-05" db="EMBL/GenBank/DDBJ databases">
        <title>OpunRS2 (Oryza punctata Reference Sequence Version 2).</title>
        <authorList>
            <person name="Zhang J."/>
            <person name="Kudrna D."/>
            <person name="Lee S."/>
            <person name="Talag J."/>
            <person name="Welchert J."/>
            <person name="Wing R.A."/>
        </authorList>
    </citation>
    <scope>NUCLEOTIDE SEQUENCE [LARGE SCALE GENOMIC DNA]</scope>
</reference>
<evidence type="ECO:0000313" key="2">
    <source>
        <dbReference type="EnsemblPlants" id="OPUNC07G18130.1"/>
    </source>
</evidence>
<dbReference type="Gramene" id="OPUNC07G18130.1">
    <property type="protein sequence ID" value="OPUNC07G18130.1"/>
    <property type="gene ID" value="OPUNC07G18130"/>
</dbReference>
<dbReference type="HOGENOM" id="CLU_010302_0_0_1"/>
<dbReference type="OMA" id="APPCEVT"/>
<feature type="compositionally biased region" description="Polar residues" evidence="1">
    <location>
        <begin position="650"/>
        <end position="660"/>
    </location>
</feature>
<dbReference type="PANTHER" id="PTHR37261">
    <property type="entry name" value="40S RIBOSOMAL PROTEIN S27"/>
    <property type="match status" value="1"/>
</dbReference>
<dbReference type="Proteomes" id="UP000026962">
    <property type="component" value="Chromosome 7"/>
</dbReference>
<feature type="compositionally biased region" description="Acidic residues" evidence="1">
    <location>
        <begin position="1104"/>
        <end position="1114"/>
    </location>
</feature>
<keyword evidence="3" id="KW-1185">Reference proteome</keyword>
<proteinExistence type="predicted"/>
<evidence type="ECO:0000313" key="3">
    <source>
        <dbReference type="Proteomes" id="UP000026962"/>
    </source>
</evidence>
<feature type="compositionally biased region" description="Basic and acidic residues" evidence="1">
    <location>
        <begin position="637"/>
        <end position="649"/>
    </location>
</feature>